<dbReference type="EMBL" id="GL629801">
    <property type="protein sequence ID" value="EFX00698.1"/>
    <property type="molecule type" value="Genomic_DNA"/>
</dbReference>
<sequence length="252" mass="27434">MASPACCQRPPVTVEYKTQGRWDEFAGLKTYIVGPENATKAVIDIYDVFGMWPQTLQGADLISALTGALVIVPDFFEGSAAGIDWIPADTPEKQKLVGEFIQTKASFDKNVPALMRVRKALSGRYPAVDDHIGVFGLCWGGKVGVLASGADNEGPGRRFNVCGTAHPGRLDIKDGESLTAPYILLASKDEPAEVVEEYRTLLSQPGKIGEVETYPDMHHGWMGARADLANASNVKEYTRGYEQIAAFFKKHL</sequence>
<evidence type="ECO:0000313" key="2">
    <source>
        <dbReference type="EMBL" id="EFX00698.1"/>
    </source>
</evidence>
<evidence type="ECO:0000313" key="3">
    <source>
        <dbReference type="Proteomes" id="UP000007796"/>
    </source>
</evidence>
<dbReference type="InterPro" id="IPR029058">
    <property type="entry name" value="AB_hydrolase_fold"/>
</dbReference>
<dbReference type="RefSeq" id="XP_014170180.1">
    <property type="nucleotide sequence ID" value="XM_014314705.1"/>
</dbReference>
<dbReference type="STRING" id="655863.F0XQ68"/>
<gene>
    <name evidence="2" type="ORF">CMQ_7700</name>
</gene>
<proteinExistence type="predicted"/>
<dbReference type="eggNOG" id="KOG3043">
    <property type="taxonomic scope" value="Eukaryota"/>
</dbReference>
<accession>F0XQ68</accession>
<keyword evidence="2" id="KW-0378">Hydrolase</keyword>
<dbReference type="Gene3D" id="3.40.50.1820">
    <property type="entry name" value="alpha/beta hydrolase"/>
    <property type="match status" value="1"/>
</dbReference>
<dbReference type="GeneID" id="25981274"/>
<dbReference type="PANTHER" id="PTHR47668:SF1">
    <property type="entry name" value="DIENELACTONE HYDROLASE DOMAIN-CONTAINING PROTEIN-RELATED"/>
    <property type="match status" value="1"/>
</dbReference>
<evidence type="ECO:0000259" key="1">
    <source>
        <dbReference type="Pfam" id="PF01738"/>
    </source>
</evidence>
<feature type="domain" description="Dienelactone hydrolase" evidence="1">
    <location>
        <begin position="29"/>
        <end position="251"/>
    </location>
</feature>
<dbReference type="AlphaFoldDB" id="F0XQ68"/>
<protein>
    <submittedName>
        <fullName evidence="2">Dienelactone hydrolase family protein</fullName>
    </submittedName>
</protein>
<dbReference type="HOGENOM" id="CLU_054590_0_1_1"/>
<dbReference type="GO" id="GO:0016787">
    <property type="term" value="F:hydrolase activity"/>
    <property type="evidence" value="ECO:0007669"/>
    <property type="project" value="UniProtKB-KW"/>
</dbReference>
<dbReference type="Pfam" id="PF01738">
    <property type="entry name" value="DLH"/>
    <property type="match status" value="1"/>
</dbReference>
<dbReference type="Proteomes" id="UP000007796">
    <property type="component" value="Unassembled WGS sequence"/>
</dbReference>
<dbReference type="InParanoid" id="F0XQ68"/>
<keyword evidence="3" id="KW-1185">Reference proteome</keyword>
<name>F0XQ68_GROCL</name>
<dbReference type="InterPro" id="IPR002925">
    <property type="entry name" value="Dienelactn_hydro"/>
</dbReference>
<organism evidence="3">
    <name type="scientific">Grosmannia clavigera (strain kw1407 / UAMH 11150)</name>
    <name type="common">Blue stain fungus</name>
    <name type="synonym">Graphiocladiella clavigera</name>
    <dbReference type="NCBI Taxonomy" id="655863"/>
    <lineage>
        <taxon>Eukaryota</taxon>
        <taxon>Fungi</taxon>
        <taxon>Dikarya</taxon>
        <taxon>Ascomycota</taxon>
        <taxon>Pezizomycotina</taxon>
        <taxon>Sordariomycetes</taxon>
        <taxon>Sordariomycetidae</taxon>
        <taxon>Ophiostomatales</taxon>
        <taxon>Ophiostomataceae</taxon>
        <taxon>Leptographium</taxon>
    </lineage>
</organism>
<dbReference type="OrthoDB" id="2147163at2759"/>
<dbReference type="SUPFAM" id="SSF53474">
    <property type="entry name" value="alpha/beta-Hydrolases"/>
    <property type="match status" value="1"/>
</dbReference>
<reference evidence="2 3" key="1">
    <citation type="journal article" date="2011" name="Proc. Natl. Acad. Sci. U.S.A.">
        <title>Genome and transcriptome analyses of the mountain pine beetle-fungal symbiont Grosmannia clavigera, a lodgepole pine pathogen.</title>
        <authorList>
            <person name="DiGuistini S."/>
            <person name="Wang Y."/>
            <person name="Liao N.Y."/>
            <person name="Taylor G."/>
            <person name="Tanguay P."/>
            <person name="Feau N."/>
            <person name="Henrissat B."/>
            <person name="Chan S.K."/>
            <person name="Hesse-Orce U."/>
            <person name="Alamouti S.M."/>
            <person name="Tsui C.K.M."/>
            <person name="Docking R.T."/>
            <person name="Levasseur A."/>
            <person name="Haridas S."/>
            <person name="Robertson G."/>
            <person name="Birol I."/>
            <person name="Holt R.A."/>
            <person name="Marra M.A."/>
            <person name="Hamelin R.C."/>
            <person name="Hirst M."/>
            <person name="Jones S.J.M."/>
            <person name="Bohlmann J."/>
            <person name="Breuil C."/>
        </authorList>
    </citation>
    <scope>NUCLEOTIDE SEQUENCE [LARGE SCALE GENOMIC DNA]</scope>
    <source>
        <strain evidence="3">kw1407 / UAMH 11150</strain>
    </source>
</reference>
<dbReference type="PANTHER" id="PTHR47668">
    <property type="entry name" value="DIENELACTONE HYDROLASE FAMILY PROTEIN (AFU_ORTHOLOGUE AFUA_6G01940)"/>
    <property type="match status" value="1"/>
</dbReference>